<evidence type="ECO:0000313" key="2">
    <source>
        <dbReference type="Proteomes" id="UP001595840"/>
    </source>
</evidence>
<dbReference type="EC" id="1.14.19.-" evidence="1"/>
<organism evidence="1 2">
    <name type="scientific">Simiduia curdlanivorans</name>
    <dbReference type="NCBI Taxonomy" id="1492769"/>
    <lineage>
        <taxon>Bacteria</taxon>
        <taxon>Pseudomonadati</taxon>
        <taxon>Pseudomonadota</taxon>
        <taxon>Gammaproteobacteria</taxon>
        <taxon>Cellvibrionales</taxon>
        <taxon>Cellvibrionaceae</taxon>
        <taxon>Simiduia</taxon>
    </lineage>
</organism>
<dbReference type="InterPro" id="IPR050816">
    <property type="entry name" value="Flavin-dep_Halogenase_NPB"/>
</dbReference>
<dbReference type="PANTHER" id="PTHR43747:SF4">
    <property type="entry name" value="FLAVIN-DEPENDENT TRYPTOPHAN HALOGENASE"/>
    <property type="match status" value="1"/>
</dbReference>
<dbReference type="InterPro" id="IPR033856">
    <property type="entry name" value="Trp_halogen"/>
</dbReference>
<dbReference type="GO" id="GO:0016491">
    <property type="term" value="F:oxidoreductase activity"/>
    <property type="evidence" value="ECO:0007669"/>
    <property type="project" value="UniProtKB-KW"/>
</dbReference>
<keyword evidence="1" id="KW-0560">Oxidoreductase</keyword>
<dbReference type="InterPro" id="IPR006905">
    <property type="entry name" value="Flavin_halogenase"/>
</dbReference>
<reference evidence="2" key="1">
    <citation type="journal article" date="2019" name="Int. J. Syst. Evol. Microbiol.">
        <title>The Global Catalogue of Microorganisms (GCM) 10K type strain sequencing project: providing services to taxonomists for standard genome sequencing and annotation.</title>
        <authorList>
            <consortium name="The Broad Institute Genomics Platform"/>
            <consortium name="The Broad Institute Genome Sequencing Center for Infectious Disease"/>
            <person name="Wu L."/>
            <person name="Ma J."/>
        </authorList>
    </citation>
    <scope>NUCLEOTIDE SEQUENCE [LARGE SCALE GENOMIC DNA]</scope>
    <source>
        <strain evidence="2">CECT 8570</strain>
    </source>
</reference>
<dbReference type="RefSeq" id="WP_290259962.1">
    <property type="nucleotide sequence ID" value="NZ_JAUFQG010000004.1"/>
</dbReference>
<dbReference type="Proteomes" id="UP001595840">
    <property type="component" value="Unassembled WGS sequence"/>
</dbReference>
<comment type="caution">
    <text evidence="1">The sequence shown here is derived from an EMBL/GenBank/DDBJ whole genome shotgun (WGS) entry which is preliminary data.</text>
</comment>
<protein>
    <submittedName>
        <fullName evidence="1">Tryptophan halogenase family protein</fullName>
        <ecNumber evidence="1">1.14.19.-</ecNumber>
    </submittedName>
</protein>
<dbReference type="PIRSF" id="PIRSF011396">
    <property type="entry name" value="Trp_halogenase"/>
    <property type="match status" value="1"/>
</dbReference>
<dbReference type="GO" id="GO:0016746">
    <property type="term" value="F:acyltransferase activity"/>
    <property type="evidence" value="ECO:0007669"/>
    <property type="project" value="UniProtKB-KW"/>
</dbReference>
<name>A0ABV8V079_9GAMM</name>
<gene>
    <name evidence="1" type="ORF">ACFOX3_03195</name>
</gene>
<keyword evidence="2" id="KW-1185">Reference proteome</keyword>
<dbReference type="PANTHER" id="PTHR43747">
    <property type="entry name" value="FAD-BINDING PROTEIN"/>
    <property type="match status" value="1"/>
</dbReference>
<accession>A0ABV8V079</accession>
<dbReference type="EMBL" id="JBHSCX010000003">
    <property type="protein sequence ID" value="MFC4361291.1"/>
    <property type="molecule type" value="Genomic_DNA"/>
</dbReference>
<dbReference type="Pfam" id="PF04820">
    <property type="entry name" value="Trp_halogenase"/>
    <property type="match status" value="1"/>
</dbReference>
<dbReference type="Gene3D" id="3.50.50.60">
    <property type="entry name" value="FAD/NAD(P)-binding domain"/>
    <property type="match status" value="1"/>
</dbReference>
<sequence length="519" mass="57756">MTKPISHIIILGGGTAGWMTAAAFSQFLIPLGYKVTLIESDAIGTVGVGEATLPHLRFFNQTLGIDENEFMRTTHATYKIGIEFSNWGKQGDAYIHPFGDYGQALDGVEFHQLWARLKAGPGVRPLDDFCLAVSAAKAGKFTFPGTDERSILSTYSYAFHLDAGLYATYLRRYCESRGIVRIEGKVDRIEQGSDANINTLILADGSRHSADLFIDCSGFRSLLLGDKCATPFEDWSHWLACDRALAVGCEHSGSPLPYTKAIAREAGWQWRIPLQHRLGNGYVYCSQFISDDEAQHTLLSNLTGTALGEPKLLQFKAGRREKSWANNCIAIGLASGFLEPLESTSIYLIQIAIMKLIALIPRDTNCKAARDEFNRQMTLEYDRIRDFLILHYHATQRDDTAFWRRCRDMEVPEDLKIKMALFQQDGHIVSYKNGLFLEPSWLAVYAGQHIAQKNYNPLADNIAEEQLIALMESYALLVQKAVAAMPSHSETIARQCSLKAVTAPQAALSLYRGQNGVPL</sequence>
<dbReference type="InterPro" id="IPR036188">
    <property type="entry name" value="FAD/NAD-bd_sf"/>
</dbReference>
<evidence type="ECO:0000313" key="1">
    <source>
        <dbReference type="EMBL" id="MFC4361291.1"/>
    </source>
</evidence>
<proteinExistence type="predicted"/>
<keyword evidence="1" id="KW-0808">Transferase</keyword>
<dbReference type="SUPFAM" id="SSF51905">
    <property type="entry name" value="FAD/NAD(P)-binding domain"/>
    <property type="match status" value="1"/>
</dbReference>
<keyword evidence="1" id="KW-0012">Acyltransferase</keyword>